<dbReference type="AlphaFoldDB" id="A0A2U1P6G9"/>
<dbReference type="EMBL" id="PKPP01001599">
    <property type="protein sequence ID" value="PWA81356.1"/>
    <property type="molecule type" value="Genomic_DNA"/>
</dbReference>
<evidence type="ECO:0000256" key="11">
    <source>
        <dbReference type="PIRSR" id="PIRSR602401-1"/>
    </source>
</evidence>
<evidence type="ECO:0000256" key="5">
    <source>
        <dbReference type="ARBA" id="ARBA00022723"/>
    </source>
</evidence>
<comment type="subcellular location">
    <subcellularLocation>
        <location evidence="1">Membrane</location>
    </subcellularLocation>
</comment>
<protein>
    <submittedName>
        <fullName evidence="14">11-oxo-beta-amyrin 30-oxidase</fullName>
    </submittedName>
</protein>
<dbReference type="InterPro" id="IPR050665">
    <property type="entry name" value="Cytochrome_P450_Monooxygen"/>
</dbReference>
<keyword evidence="4 13" id="KW-0812">Transmembrane</keyword>
<evidence type="ECO:0000256" key="4">
    <source>
        <dbReference type="ARBA" id="ARBA00022692"/>
    </source>
</evidence>
<dbReference type="GO" id="GO:0005506">
    <property type="term" value="F:iron ion binding"/>
    <property type="evidence" value="ECO:0007669"/>
    <property type="project" value="InterPro"/>
</dbReference>
<evidence type="ECO:0000256" key="3">
    <source>
        <dbReference type="ARBA" id="ARBA00022617"/>
    </source>
</evidence>
<dbReference type="PANTHER" id="PTHR24282">
    <property type="entry name" value="CYTOCHROME P450 FAMILY MEMBER"/>
    <property type="match status" value="1"/>
</dbReference>
<keyword evidence="5 11" id="KW-0479">Metal-binding</keyword>
<evidence type="ECO:0000256" key="7">
    <source>
        <dbReference type="ARBA" id="ARBA00023002"/>
    </source>
</evidence>
<evidence type="ECO:0000256" key="13">
    <source>
        <dbReference type="SAM" id="Phobius"/>
    </source>
</evidence>
<feature type="transmembrane region" description="Helical" evidence="13">
    <location>
        <begin position="6"/>
        <end position="26"/>
    </location>
</feature>
<evidence type="ECO:0000256" key="8">
    <source>
        <dbReference type="ARBA" id="ARBA00023004"/>
    </source>
</evidence>
<dbReference type="InterPro" id="IPR001128">
    <property type="entry name" value="Cyt_P450"/>
</dbReference>
<dbReference type="GO" id="GO:0004497">
    <property type="term" value="F:monooxygenase activity"/>
    <property type="evidence" value="ECO:0007669"/>
    <property type="project" value="UniProtKB-KW"/>
</dbReference>
<dbReference type="STRING" id="35608.A0A2U1P6G9"/>
<dbReference type="SUPFAM" id="SSF48264">
    <property type="entry name" value="Cytochrome P450"/>
    <property type="match status" value="1"/>
</dbReference>
<dbReference type="PANTHER" id="PTHR24282:SF266">
    <property type="entry name" value="CYTOCHROME P450-RELATED"/>
    <property type="match status" value="1"/>
</dbReference>
<gene>
    <name evidence="14" type="ORF">CTI12_AA105710</name>
</gene>
<evidence type="ECO:0000256" key="9">
    <source>
        <dbReference type="ARBA" id="ARBA00023033"/>
    </source>
</evidence>
<keyword evidence="10 13" id="KW-0472">Membrane</keyword>
<dbReference type="InterPro" id="IPR036396">
    <property type="entry name" value="Cyt_P450_sf"/>
</dbReference>
<keyword evidence="7 12" id="KW-0560">Oxidoreductase</keyword>
<dbReference type="InterPro" id="IPR002401">
    <property type="entry name" value="Cyt_P450_E_grp-I"/>
</dbReference>
<evidence type="ECO:0000313" key="15">
    <source>
        <dbReference type="Proteomes" id="UP000245207"/>
    </source>
</evidence>
<evidence type="ECO:0000256" key="2">
    <source>
        <dbReference type="ARBA" id="ARBA00010617"/>
    </source>
</evidence>
<keyword evidence="3 11" id="KW-0349">Heme</keyword>
<proteinExistence type="inferred from homology"/>
<dbReference type="PRINTS" id="PR00385">
    <property type="entry name" value="P450"/>
</dbReference>
<organism evidence="14 15">
    <name type="scientific">Artemisia annua</name>
    <name type="common">Sweet wormwood</name>
    <dbReference type="NCBI Taxonomy" id="35608"/>
    <lineage>
        <taxon>Eukaryota</taxon>
        <taxon>Viridiplantae</taxon>
        <taxon>Streptophyta</taxon>
        <taxon>Embryophyta</taxon>
        <taxon>Tracheophyta</taxon>
        <taxon>Spermatophyta</taxon>
        <taxon>Magnoliopsida</taxon>
        <taxon>eudicotyledons</taxon>
        <taxon>Gunneridae</taxon>
        <taxon>Pentapetalae</taxon>
        <taxon>asterids</taxon>
        <taxon>campanulids</taxon>
        <taxon>Asterales</taxon>
        <taxon>Asteraceae</taxon>
        <taxon>Asteroideae</taxon>
        <taxon>Anthemideae</taxon>
        <taxon>Artemisiinae</taxon>
        <taxon>Artemisia</taxon>
    </lineage>
</organism>
<dbReference type="PRINTS" id="PR00463">
    <property type="entry name" value="EP450I"/>
</dbReference>
<dbReference type="GO" id="GO:0016020">
    <property type="term" value="C:membrane"/>
    <property type="evidence" value="ECO:0007669"/>
    <property type="project" value="UniProtKB-SubCell"/>
</dbReference>
<dbReference type="PROSITE" id="PS00086">
    <property type="entry name" value="CYTOCHROME_P450"/>
    <property type="match status" value="1"/>
</dbReference>
<evidence type="ECO:0000313" key="14">
    <source>
        <dbReference type="EMBL" id="PWA81356.1"/>
    </source>
</evidence>
<dbReference type="Gene3D" id="1.10.630.10">
    <property type="entry name" value="Cytochrome P450"/>
    <property type="match status" value="1"/>
</dbReference>
<comment type="similarity">
    <text evidence="2 12">Belongs to the cytochrome P450 family.</text>
</comment>
<reference evidence="14 15" key="1">
    <citation type="journal article" date="2018" name="Mol. Plant">
        <title>The genome of Artemisia annua provides insight into the evolution of Asteraceae family and artemisinin biosynthesis.</title>
        <authorList>
            <person name="Shen Q."/>
            <person name="Zhang L."/>
            <person name="Liao Z."/>
            <person name="Wang S."/>
            <person name="Yan T."/>
            <person name="Shi P."/>
            <person name="Liu M."/>
            <person name="Fu X."/>
            <person name="Pan Q."/>
            <person name="Wang Y."/>
            <person name="Lv Z."/>
            <person name="Lu X."/>
            <person name="Zhang F."/>
            <person name="Jiang W."/>
            <person name="Ma Y."/>
            <person name="Chen M."/>
            <person name="Hao X."/>
            <person name="Li L."/>
            <person name="Tang Y."/>
            <person name="Lv G."/>
            <person name="Zhou Y."/>
            <person name="Sun X."/>
            <person name="Brodelius P.E."/>
            <person name="Rose J.K.C."/>
            <person name="Tang K."/>
        </authorList>
    </citation>
    <scope>NUCLEOTIDE SEQUENCE [LARGE SCALE GENOMIC DNA]</scope>
    <source>
        <strain evidence="15">cv. Huhao1</strain>
        <tissue evidence="14">Leaf</tissue>
    </source>
</reference>
<dbReference type="Pfam" id="PF00067">
    <property type="entry name" value="p450"/>
    <property type="match status" value="1"/>
</dbReference>
<dbReference type="OrthoDB" id="1470350at2759"/>
<name>A0A2U1P6G9_ARTAN</name>
<keyword evidence="6 13" id="KW-1133">Transmembrane helix</keyword>
<dbReference type="GO" id="GO:0016705">
    <property type="term" value="F:oxidoreductase activity, acting on paired donors, with incorporation or reduction of molecular oxygen"/>
    <property type="evidence" value="ECO:0007669"/>
    <property type="project" value="InterPro"/>
</dbReference>
<evidence type="ECO:0000256" key="1">
    <source>
        <dbReference type="ARBA" id="ARBA00004370"/>
    </source>
</evidence>
<keyword evidence="9 12" id="KW-0503">Monooxygenase</keyword>
<accession>A0A2U1P6G9</accession>
<evidence type="ECO:0000256" key="12">
    <source>
        <dbReference type="RuleBase" id="RU000461"/>
    </source>
</evidence>
<comment type="cofactor">
    <cofactor evidence="11">
        <name>heme</name>
        <dbReference type="ChEBI" id="CHEBI:30413"/>
    </cofactor>
</comment>
<dbReference type="Proteomes" id="UP000245207">
    <property type="component" value="Unassembled WGS sequence"/>
</dbReference>
<evidence type="ECO:0000256" key="6">
    <source>
        <dbReference type="ARBA" id="ARBA00022989"/>
    </source>
</evidence>
<evidence type="ECO:0000256" key="10">
    <source>
        <dbReference type="ARBA" id="ARBA00023136"/>
    </source>
</evidence>
<keyword evidence="8 11" id="KW-0408">Iron</keyword>
<sequence>MGSSVGTLALFLLTLLTLLVLIKFFHKMWWVPTRIKHALNPQGVKGPPYRFIVGNIKEVATMKDQATRIPFINISHDIYPSIQPHFVTWFHLYGRNFLNWYGPQAELVITDPDIIKEIASNRSGSLARPDLGSYHKKMLGDGLVTSKGEKWARQRKLANHAFSAESLKSMIPAMVESVEMMLLRWKKMSGNKVEMNAEFRILTADVISKTAFGTSYLQGKEVFDMLKEMSSIAGRNYYNPPLLGLGKILKNSDDLKSNKLHKAIQDIIKETIKQREKMMAVDIDAWGTDFLGHLVKATHDSDERYHLSIQDIIDECKTFYVSGDATTSLLLSWAVLLLSIHKEWQEKARDEVFELFGKEHPRSDGMGKLKMIGMIINETLRLYPPGIAVIRKNEREVKFRNLTIPANVNLHIPVLALHHDRKIWGEDAHLFKPERFLEGISKATKNNPSAYMPFGFGPRNCVGSNFAINTAKVTLAMILQRYRFIPSPSYIHSPVHVVLLIPKNGLQVMLHAL</sequence>
<dbReference type="InterPro" id="IPR017972">
    <property type="entry name" value="Cyt_P450_CS"/>
</dbReference>
<comment type="caution">
    <text evidence="14">The sequence shown here is derived from an EMBL/GenBank/DDBJ whole genome shotgun (WGS) entry which is preliminary data.</text>
</comment>
<keyword evidence="15" id="KW-1185">Reference proteome</keyword>
<dbReference type="GO" id="GO:0020037">
    <property type="term" value="F:heme binding"/>
    <property type="evidence" value="ECO:0007669"/>
    <property type="project" value="InterPro"/>
</dbReference>
<feature type="binding site" description="axial binding residue" evidence="11">
    <location>
        <position position="461"/>
    </location>
    <ligand>
        <name>heme</name>
        <dbReference type="ChEBI" id="CHEBI:30413"/>
    </ligand>
    <ligandPart>
        <name>Fe</name>
        <dbReference type="ChEBI" id="CHEBI:18248"/>
    </ligandPart>
</feature>